<organism evidence="3 4">
    <name type="scientific">Lysinibacillus composti</name>
    <dbReference type="NCBI Taxonomy" id="720633"/>
    <lineage>
        <taxon>Bacteria</taxon>
        <taxon>Bacillati</taxon>
        <taxon>Bacillota</taxon>
        <taxon>Bacilli</taxon>
        <taxon>Bacillales</taxon>
        <taxon>Bacillaceae</taxon>
        <taxon>Lysinibacillus</taxon>
    </lineage>
</organism>
<dbReference type="OrthoDB" id="27389at2"/>
<dbReference type="InterPro" id="IPR011047">
    <property type="entry name" value="Quinoprotein_ADH-like_sf"/>
</dbReference>
<evidence type="ECO:0000256" key="1">
    <source>
        <dbReference type="SAM" id="SignalP"/>
    </source>
</evidence>
<proteinExistence type="predicted"/>
<dbReference type="PANTHER" id="PTHR45982">
    <property type="entry name" value="REGULATOR OF CHROMOSOME CONDENSATION"/>
    <property type="match status" value="1"/>
</dbReference>
<reference evidence="3 4" key="1">
    <citation type="journal article" date="2013" name="J. Microbiol.">
        <title>Lysinibacillus chungkukjangi sp. nov., isolated from Chungkukjang, Korean fermented soybean food.</title>
        <authorList>
            <person name="Kim S.J."/>
            <person name="Jang Y.H."/>
            <person name="Hamada M."/>
            <person name="Ahn J.H."/>
            <person name="Weon H.Y."/>
            <person name="Suzuki K."/>
            <person name="Whang K.S."/>
            <person name="Kwon S.W."/>
        </authorList>
    </citation>
    <scope>NUCLEOTIDE SEQUENCE [LARGE SCALE GENOMIC DNA]</scope>
    <source>
        <strain evidence="3 4">MCCC 1A12701</strain>
    </source>
</reference>
<name>A0A3N9UCF3_9BACI</name>
<dbReference type="SUPFAM" id="SSF50985">
    <property type="entry name" value="RCC1/BLIP-II"/>
    <property type="match status" value="1"/>
</dbReference>
<protein>
    <submittedName>
        <fullName evidence="3">DUF5050 domain-containing protein</fullName>
    </submittedName>
</protein>
<keyword evidence="1" id="KW-0732">Signal</keyword>
<dbReference type="PANTHER" id="PTHR45982:SF1">
    <property type="entry name" value="REGULATOR OF CHROMOSOME CONDENSATION"/>
    <property type="match status" value="1"/>
</dbReference>
<feature type="domain" description="Prolow-density lipoprotein receptor-related protein 1-like beta-propeller" evidence="2">
    <location>
        <begin position="30"/>
        <end position="234"/>
    </location>
</feature>
<dbReference type="Pfam" id="PF13540">
    <property type="entry name" value="RCC1_2"/>
    <property type="match status" value="1"/>
</dbReference>
<evidence type="ECO:0000259" key="2">
    <source>
        <dbReference type="Pfam" id="PF16472"/>
    </source>
</evidence>
<keyword evidence="4" id="KW-1185">Reference proteome</keyword>
<dbReference type="InterPro" id="IPR000408">
    <property type="entry name" value="Reg_chr_condens"/>
</dbReference>
<dbReference type="Pfam" id="PF00415">
    <property type="entry name" value="RCC1"/>
    <property type="match status" value="1"/>
</dbReference>
<accession>A0A3N9UCF3</accession>
<evidence type="ECO:0000313" key="3">
    <source>
        <dbReference type="EMBL" id="RQW74054.1"/>
    </source>
</evidence>
<dbReference type="EMBL" id="RRCT01000012">
    <property type="protein sequence ID" value="RQW74054.1"/>
    <property type="molecule type" value="Genomic_DNA"/>
</dbReference>
<feature type="chain" id="PRO_5018257360" evidence="1">
    <location>
        <begin position="24"/>
        <end position="703"/>
    </location>
</feature>
<evidence type="ECO:0000313" key="4">
    <source>
        <dbReference type="Proteomes" id="UP000274033"/>
    </source>
</evidence>
<feature type="signal peptide" evidence="1">
    <location>
        <begin position="1"/>
        <end position="23"/>
    </location>
</feature>
<dbReference type="InterPro" id="IPR032485">
    <property type="entry name" value="LRP1-like_beta_prop"/>
</dbReference>
<dbReference type="InterPro" id="IPR009091">
    <property type="entry name" value="RCC1/BLIP-II"/>
</dbReference>
<dbReference type="SUPFAM" id="SSF50998">
    <property type="entry name" value="Quinoprotein alcohol dehydrogenase-like"/>
    <property type="match status" value="1"/>
</dbReference>
<dbReference type="PROSITE" id="PS50012">
    <property type="entry name" value="RCC1_3"/>
    <property type="match status" value="3"/>
</dbReference>
<dbReference type="Pfam" id="PF16472">
    <property type="entry name" value="DUF5050"/>
    <property type="match status" value="1"/>
</dbReference>
<comment type="caution">
    <text evidence="3">The sequence shown here is derived from an EMBL/GenBank/DDBJ whole genome shotgun (WGS) entry which is preliminary data.</text>
</comment>
<dbReference type="Proteomes" id="UP000274033">
    <property type="component" value="Unassembled WGS sequence"/>
</dbReference>
<sequence length="703" mass="79229">MKKVYFFFMSLFLFLLFATQVSAEGDLISDQTHVYYVNSWDSKTGIYKEKQNGSGIELILPLTVDGDHHLELLKVKDGWVFYSYKNYLNKNHGIYKVQINGKNNTLIQNINYDSYQMKMAGSWIYYLESSSSNGCSYKLNRLNSVNLNQEQLHNCINMPIFEIADGYIYMNNLVKGEMVFTRLNLDGTKKHQYTNFKFDGPKFAVVGDWIYSRKEDAPNNVIRVNMKQGKQQTLTSHTGRPKYSADDIKVSNGYVYYTIWNDKLQSFELYRTKLDGTGDQKIGPAYRDFYISNNRIYSFSSLKEPRKIYAINGSKVTVVNAKGNSSTGAVNVEKINLTPKYGNQLYPGFGKGLNFTANFVLGKNKRIYLLEDNGTLKKIDGRLTNVHQFAETSGYELIVLKYDGTVSQWDGNTKSEKGVLTPAKGIKTKVVDISGYSTNKIGLLANGNVVSLVFQPTSKLTEKDLVVPGLKDIVQISASDEYSLALKKDGTVYAWGKNEFGQFGNGKKSYNYQDPTKISGLKDIVQIHADETYALALKKDGTVWAWGENELGQLGKAGSTKPIMLKGLSKIVKLSPGETNFAIDNKGEVWAWGANHYGQLGNGKPNYIWKSDDDPMFRSVDTYYSALPNPTPVKIKGISNVEDIAIRYPHQVIALTKNGQIWKWGNQINISLSYDGYVDEAKNEQMLKQLKLQLTPKLVTTVK</sequence>
<dbReference type="AlphaFoldDB" id="A0A3N9UCF3"/>
<dbReference type="Gene3D" id="2.130.10.30">
    <property type="entry name" value="Regulator of chromosome condensation 1/beta-lactamase-inhibitor protein II"/>
    <property type="match status" value="1"/>
</dbReference>
<dbReference type="RefSeq" id="WP_124765387.1">
    <property type="nucleotide sequence ID" value="NZ_RRCT01000012.1"/>
</dbReference>
<dbReference type="InterPro" id="IPR051553">
    <property type="entry name" value="Ran_GTPase-activating"/>
</dbReference>
<gene>
    <name evidence="3" type="ORF">EBB45_12955</name>
</gene>